<evidence type="ECO:0008006" key="3">
    <source>
        <dbReference type="Google" id="ProtNLM"/>
    </source>
</evidence>
<gene>
    <name evidence="1" type="ORF">PS624_00791</name>
</gene>
<organism evidence="1 2">
    <name type="scientific">Pseudomonas fluorescens</name>
    <dbReference type="NCBI Taxonomy" id="294"/>
    <lineage>
        <taxon>Bacteria</taxon>
        <taxon>Pseudomonadati</taxon>
        <taxon>Pseudomonadota</taxon>
        <taxon>Gammaproteobacteria</taxon>
        <taxon>Pseudomonadales</taxon>
        <taxon>Pseudomonadaceae</taxon>
        <taxon>Pseudomonas</taxon>
    </lineage>
</organism>
<dbReference type="EMBL" id="CABVGZ010000005">
    <property type="protein sequence ID" value="VVM51144.1"/>
    <property type="molecule type" value="Genomic_DNA"/>
</dbReference>
<reference evidence="1 2" key="1">
    <citation type="submission" date="2019-09" db="EMBL/GenBank/DDBJ databases">
        <authorList>
            <person name="Chandra G."/>
            <person name="Truman W A."/>
        </authorList>
    </citation>
    <scope>NUCLEOTIDE SEQUENCE [LARGE SCALE GENOMIC DNA]</scope>
    <source>
        <strain evidence="1">PS624</strain>
    </source>
</reference>
<evidence type="ECO:0000313" key="2">
    <source>
        <dbReference type="Proteomes" id="UP000326241"/>
    </source>
</evidence>
<dbReference type="Proteomes" id="UP000326241">
    <property type="component" value="Unassembled WGS sequence"/>
</dbReference>
<sequence>MNIDWSQLITKAMKEAAAAAARLTEAQALLKSKNEVAAAQVARIQDRIDTLGYGIDLGEATSEDEAEQQALLANLKQWKAYKFSLGKVSTQAAWPVAPEWPVQPDVPVIVVDPVLPPG</sequence>
<dbReference type="RefSeq" id="WP_150749425.1">
    <property type="nucleotide sequence ID" value="NZ_CABVGZ010000005.1"/>
</dbReference>
<evidence type="ECO:0000313" key="1">
    <source>
        <dbReference type="EMBL" id="VVM51144.1"/>
    </source>
</evidence>
<protein>
    <recommendedName>
        <fullName evidence="3">Phage tail protein</fullName>
    </recommendedName>
</protein>
<accession>A0A5E7VX30</accession>
<proteinExistence type="predicted"/>
<dbReference type="AlphaFoldDB" id="A0A5E7VX30"/>
<name>A0A5E7VX30_PSEFL</name>